<dbReference type="InterPro" id="IPR051448">
    <property type="entry name" value="CdaR-like_regulators"/>
</dbReference>
<comment type="caution">
    <text evidence="2">The sequence shown here is derived from an EMBL/GenBank/DDBJ whole genome shotgun (WGS) entry which is preliminary data.</text>
</comment>
<evidence type="ECO:0000313" key="2">
    <source>
        <dbReference type="EMBL" id="MQY20955.1"/>
    </source>
</evidence>
<dbReference type="Proteomes" id="UP000438448">
    <property type="component" value="Unassembled WGS sequence"/>
</dbReference>
<dbReference type="InterPro" id="IPR042070">
    <property type="entry name" value="PucR_C-HTH_sf"/>
</dbReference>
<dbReference type="Pfam" id="PF13556">
    <property type="entry name" value="HTH_30"/>
    <property type="match status" value="1"/>
</dbReference>
<evidence type="ECO:0000313" key="3">
    <source>
        <dbReference type="Proteomes" id="UP000438448"/>
    </source>
</evidence>
<dbReference type="InterPro" id="IPR025736">
    <property type="entry name" value="PucR_C-HTH_dom"/>
</dbReference>
<feature type="domain" description="PucR C-terminal helix-turn-helix" evidence="1">
    <location>
        <begin position="331"/>
        <end position="388"/>
    </location>
</feature>
<keyword evidence="3" id="KW-1185">Reference proteome</keyword>
<dbReference type="PANTHER" id="PTHR33744:SF1">
    <property type="entry name" value="DNA-BINDING TRANSCRIPTIONAL ACTIVATOR ADER"/>
    <property type="match status" value="1"/>
</dbReference>
<dbReference type="EMBL" id="WEGK01000008">
    <property type="protein sequence ID" value="MQY20955.1"/>
    <property type="molecule type" value="Genomic_DNA"/>
</dbReference>
<dbReference type="PANTHER" id="PTHR33744">
    <property type="entry name" value="CARBOHYDRATE DIACID REGULATOR"/>
    <property type="match status" value="1"/>
</dbReference>
<dbReference type="AlphaFoldDB" id="A0A7K0D5C9"/>
<dbReference type="Gene3D" id="1.10.10.2840">
    <property type="entry name" value="PucR C-terminal helix-turn-helix domain"/>
    <property type="match status" value="1"/>
</dbReference>
<dbReference type="RefSeq" id="WP_194289937.1">
    <property type="nucleotide sequence ID" value="NZ_WEGK01000008.1"/>
</dbReference>
<sequence length="427" mass="45940">MLDPQAQCTIENSVADILEQITTSGTAPTSEDRSGIAAAAHRSLELLVEATRDDAMPLCIPPLENAAARWATSGLPLDSVLHALHRRVRLAADASAMTVENNARGSFHEERGTGQAARIAGLIDALDLLTSAITKAYAHKSTGPRPSSPDATETVATALLRGESPIDVARECGIRLVSRYAVLAIHMPPHSEELAERIDPHPAHRGRTRRVRSELKASTGADALALLSHIGGTILLPAQDVCDRSLERLTARLSHAARAPITATVDFADLATVPETVKHVHHLLESITGLGYPAGLYRLRDMALVAQLTAPGPGRESLASILDPLEDHPELMTFLQAHLHNNLNRRRTGRQFGIHTGTVDYRLRRIGQIIGRNPTSADSVWLIQSAFIARGRPPIGATRRDFAQEADGIPNKCSTAFSIVLHSSASE</sequence>
<evidence type="ECO:0000259" key="1">
    <source>
        <dbReference type="Pfam" id="PF13556"/>
    </source>
</evidence>
<proteinExistence type="predicted"/>
<accession>A0A7K0D5C9</accession>
<organism evidence="2 3">
    <name type="scientific">Nocardia macrotermitis</name>
    <dbReference type="NCBI Taxonomy" id="2585198"/>
    <lineage>
        <taxon>Bacteria</taxon>
        <taxon>Bacillati</taxon>
        <taxon>Actinomycetota</taxon>
        <taxon>Actinomycetes</taxon>
        <taxon>Mycobacteriales</taxon>
        <taxon>Nocardiaceae</taxon>
        <taxon>Nocardia</taxon>
    </lineage>
</organism>
<name>A0A7K0D5C9_9NOCA</name>
<reference evidence="2 3" key="1">
    <citation type="submission" date="2019-10" db="EMBL/GenBank/DDBJ databases">
        <title>Nocardia macrotermitis sp. nov. and Nocardia aurantia sp. nov., isolated from the gut of fungus growing-termite Macrotermes natalensis.</title>
        <authorList>
            <person name="Benndorf R."/>
            <person name="Schwitalla J."/>
            <person name="Martin K."/>
            <person name="De Beer W."/>
            <person name="Kaster A.-K."/>
            <person name="Vollmers J."/>
            <person name="Poulsen M."/>
            <person name="Beemelmanns C."/>
        </authorList>
    </citation>
    <scope>NUCLEOTIDE SEQUENCE [LARGE SCALE GENOMIC DNA]</scope>
    <source>
        <strain evidence="2 3">RB20</strain>
    </source>
</reference>
<gene>
    <name evidence="2" type="ORF">NRB20_40640</name>
</gene>
<protein>
    <recommendedName>
        <fullName evidence="1">PucR C-terminal helix-turn-helix domain-containing protein</fullName>
    </recommendedName>
</protein>